<comment type="caution">
    <text evidence="1">The sequence shown here is derived from an EMBL/GenBank/DDBJ whole genome shotgun (WGS) entry which is preliminary data.</text>
</comment>
<proteinExistence type="predicted"/>
<gene>
    <name evidence="1" type="ORF">A0H81_05386</name>
</gene>
<accession>A0A1C7MDZ1</accession>
<protein>
    <submittedName>
        <fullName evidence="1">Uncharacterized protein</fullName>
    </submittedName>
</protein>
<evidence type="ECO:0000313" key="2">
    <source>
        <dbReference type="Proteomes" id="UP000092993"/>
    </source>
</evidence>
<organism evidence="1 2">
    <name type="scientific">Grifola frondosa</name>
    <name type="common">Maitake</name>
    <name type="synonym">Polyporus frondosus</name>
    <dbReference type="NCBI Taxonomy" id="5627"/>
    <lineage>
        <taxon>Eukaryota</taxon>
        <taxon>Fungi</taxon>
        <taxon>Dikarya</taxon>
        <taxon>Basidiomycota</taxon>
        <taxon>Agaricomycotina</taxon>
        <taxon>Agaricomycetes</taxon>
        <taxon>Polyporales</taxon>
        <taxon>Grifolaceae</taxon>
        <taxon>Grifola</taxon>
    </lineage>
</organism>
<dbReference type="AlphaFoldDB" id="A0A1C7MDZ1"/>
<keyword evidence="2" id="KW-1185">Reference proteome</keyword>
<reference evidence="1 2" key="1">
    <citation type="submission" date="2016-03" db="EMBL/GenBank/DDBJ databases">
        <title>Whole genome sequencing of Grifola frondosa 9006-11.</title>
        <authorList>
            <person name="Min B."/>
            <person name="Park H."/>
            <person name="Kim J.-G."/>
            <person name="Cho H."/>
            <person name="Oh Y.-L."/>
            <person name="Kong W.-S."/>
            <person name="Choi I.-G."/>
        </authorList>
    </citation>
    <scope>NUCLEOTIDE SEQUENCE [LARGE SCALE GENOMIC DNA]</scope>
    <source>
        <strain evidence="1 2">9006-11</strain>
    </source>
</reference>
<dbReference type="Proteomes" id="UP000092993">
    <property type="component" value="Unassembled WGS sequence"/>
</dbReference>
<dbReference type="EMBL" id="LUGG01000005">
    <property type="protein sequence ID" value="OBZ74827.1"/>
    <property type="molecule type" value="Genomic_DNA"/>
</dbReference>
<sequence length="137" mass="15444">MARSRLFWAFTDCASPPNSNIHEAPWFSVHGLELSHHVNPHDHIPSSGRTKAAEVAMAHIRNRNVMHVVPNCCNHGTRKDPSAWHNSGALEFFLRTGACCFSYVLQFSFSCEDMLLLPVFRSFHKVEIVVGPEIAFL</sequence>
<name>A0A1C7MDZ1_GRIFR</name>
<evidence type="ECO:0000313" key="1">
    <source>
        <dbReference type="EMBL" id="OBZ74827.1"/>
    </source>
</evidence>